<keyword evidence="2" id="KW-1185">Reference proteome</keyword>
<name>A0A8J2X5C5_ZYGB2</name>
<dbReference type="EMBL" id="HG316454">
    <property type="protein sequence ID" value="CDF87654.1"/>
    <property type="molecule type" value="Genomic_DNA"/>
</dbReference>
<dbReference type="AlphaFoldDB" id="A0A8J2X5C5"/>
<dbReference type="Proteomes" id="UP000019375">
    <property type="component" value="Unassembled WGS sequence"/>
</dbReference>
<sequence>MSDVEIKSEFSNIPVVSSAHSSTYRAKTPLPFPPDQFINTIQDRKVVSCPNSCFVLYTLNGAQLKFEASKSHEFPFQLFRDCYDRSKARFDLSTYFEVGRHDAPLDQDITWEGTTVSETAREEVSMFPYILCFHKTTINLNTERHLQSHVDKFEELLERFNSRKLPHLYINWFKLIESYAELVFRDLLVKWCQWLYSVKAMGHRRTVQTVLRTWLNRLNKQFWSRYFIFEHSVRSSVDDMGRSLKNLAEANELDLDGASSSYGVWLDSKNGILLFGSGLPLQEVQVSPICGVCLDQLPAAVTTRKLLFFVNIAILECFVKEIS</sequence>
<gene>
    <name evidence="1" type="ORF">BN860_11408g</name>
</gene>
<dbReference type="OrthoDB" id="4038005at2759"/>
<accession>A0A8J2X5C5</accession>
<protein>
    <submittedName>
        <fullName evidence="1">BN860_11408g1_1</fullName>
    </submittedName>
</protein>
<organism evidence="1 2">
    <name type="scientific">Zygosaccharomyces bailii (strain CLIB 213 / ATCC 58445 / CBS 680 / BCRC 21525 / NBRC 1098 / NCYC 1416 / NRRL Y-2227)</name>
    <dbReference type="NCBI Taxonomy" id="1333698"/>
    <lineage>
        <taxon>Eukaryota</taxon>
        <taxon>Fungi</taxon>
        <taxon>Dikarya</taxon>
        <taxon>Ascomycota</taxon>
        <taxon>Saccharomycotina</taxon>
        <taxon>Saccharomycetes</taxon>
        <taxon>Saccharomycetales</taxon>
        <taxon>Saccharomycetaceae</taxon>
        <taxon>Zygosaccharomyces</taxon>
    </lineage>
</organism>
<reference evidence="2" key="1">
    <citation type="journal article" date="2013" name="Genome Announc.">
        <title>Genome sequence of the food spoilage yeast Zygosaccharomyces bailii CLIB 213(T).</title>
        <authorList>
            <person name="Galeote V."/>
            <person name="Bigey F."/>
            <person name="Devillers H."/>
            <person name="Neuveglise C."/>
            <person name="Dequin S."/>
        </authorList>
    </citation>
    <scope>NUCLEOTIDE SEQUENCE [LARGE SCALE GENOMIC DNA]</scope>
    <source>
        <strain evidence="2">CLIB 213 / ATCC 58445 / CBS 680 / CCRC 21525 / NBRC 1098 / NCYC 1416 / NRRL Y-2227</strain>
    </source>
</reference>
<evidence type="ECO:0000313" key="2">
    <source>
        <dbReference type="Proteomes" id="UP000019375"/>
    </source>
</evidence>
<proteinExistence type="predicted"/>
<evidence type="ECO:0000313" key="1">
    <source>
        <dbReference type="EMBL" id="CDF87654.1"/>
    </source>
</evidence>